<sequence length="94" mass="10700">MADHGKRPWRRAARKTPEQLEHDVARKPLTLFGIMLSRGRLRARATGLKSQQSKGHRHDRKSPRHDPLLHPVQLAAARQLDGAGVAAYLFRQPR</sequence>
<evidence type="ECO:0000313" key="2">
    <source>
        <dbReference type="EMBL" id="TAX74470.1"/>
    </source>
</evidence>
<feature type="compositionally biased region" description="Basic residues" evidence="1">
    <location>
        <begin position="54"/>
        <end position="63"/>
    </location>
</feature>
<name>A0A4Q8Y4Q9_RHILE</name>
<protein>
    <submittedName>
        <fullName evidence="2">Uncharacterized protein</fullName>
    </submittedName>
</protein>
<reference evidence="2 3" key="1">
    <citation type="submission" date="2019-02" db="EMBL/GenBank/DDBJ databases">
        <title>The genomic architecture of introgression among sibling species of bacteria.</title>
        <authorList>
            <person name="Cavassim M.I.A."/>
            <person name="Moeskjaer S."/>
            <person name="Moslemi C."/>
            <person name="Fields B."/>
            <person name="Bachmann A."/>
            <person name="Vilhjalmsson B."/>
            <person name="Schierup M.H."/>
            <person name="Young J.P.W."/>
            <person name="Andersen S.U."/>
        </authorList>
    </citation>
    <scope>NUCLEOTIDE SEQUENCE [LARGE SCALE GENOMIC DNA]</scope>
    <source>
        <strain evidence="2 3">SM145A</strain>
    </source>
</reference>
<dbReference type="Proteomes" id="UP000293652">
    <property type="component" value="Unassembled WGS sequence"/>
</dbReference>
<gene>
    <name evidence="2" type="ORF">ELI03_23160</name>
</gene>
<feature type="region of interest" description="Disordered" evidence="1">
    <location>
        <begin position="43"/>
        <end position="66"/>
    </location>
</feature>
<dbReference type="EMBL" id="SIPC01000001">
    <property type="protein sequence ID" value="TAX74470.1"/>
    <property type="molecule type" value="Genomic_DNA"/>
</dbReference>
<feature type="region of interest" description="Disordered" evidence="1">
    <location>
        <begin position="1"/>
        <end position="22"/>
    </location>
</feature>
<organism evidence="2 3">
    <name type="scientific">Rhizobium leguminosarum</name>
    <dbReference type="NCBI Taxonomy" id="384"/>
    <lineage>
        <taxon>Bacteria</taxon>
        <taxon>Pseudomonadati</taxon>
        <taxon>Pseudomonadota</taxon>
        <taxon>Alphaproteobacteria</taxon>
        <taxon>Hyphomicrobiales</taxon>
        <taxon>Rhizobiaceae</taxon>
        <taxon>Rhizobium/Agrobacterium group</taxon>
        <taxon>Rhizobium</taxon>
    </lineage>
</organism>
<evidence type="ECO:0000256" key="1">
    <source>
        <dbReference type="SAM" id="MobiDB-lite"/>
    </source>
</evidence>
<dbReference type="AlphaFoldDB" id="A0A4Q8Y4Q9"/>
<accession>A0A4Q8Y4Q9</accession>
<proteinExistence type="predicted"/>
<comment type="caution">
    <text evidence="2">The sequence shown here is derived from an EMBL/GenBank/DDBJ whole genome shotgun (WGS) entry which is preliminary data.</text>
</comment>
<evidence type="ECO:0000313" key="3">
    <source>
        <dbReference type="Proteomes" id="UP000293652"/>
    </source>
</evidence>